<reference evidence="1" key="1">
    <citation type="journal article" date="2007" name="PLoS ONE">
        <title>The first genome sequence of an elite grapevine cultivar (Pinot noir Vitis vinifera L.): coping with a highly heterozygous genome.</title>
        <authorList>
            <person name="Velasco R."/>
            <person name="Zharkikh A."/>
            <person name="Troggio M."/>
            <person name="Cartwright D.A."/>
            <person name="Cestaro A."/>
            <person name="Pruss D."/>
            <person name="Pindo M."/>
            <person name="FitzGerald L.M."/>
            <person name="Vezzulli S."/>
            <person name="Reid J."/>
            <person name="Malacarne G."/>
            <person name="Iliev D."/>
            <person name="Coppola G."/>
            <person name="Wardell B."/>
            <person name="Micheletti D."/>
            <person name="Macalma T."/>
            <person name="Facci M."/>
            <person name="Mitchell J.T."/>
            <person name="Perazzolli M."/>
            <person name="Eldredge G."/>
            <person name="Gatto P."/>
            <person name="Oyzerski R."/>
            <person name="Moretto M."/>
            <person name="Gutin N."/>
            <person name="Stefanini M."/>
            <person name="Chen Y."/>
            <person name="Segala C."/>
            <person name="Davenport C."/>
            <person name="Dematte L."/>
            <person name="Mraz A."/>
            <person name="Battilana J."/>
            <person name="Stormo K."/>
            <person name="Costa F."/>
            <person name="Tao Q."/>
            <person name="Si-Ammour A."/>
            <person name="Harkins T."/>
            <person name="Lackey A."/>
            <person name="Perbost C."/>
            <person name="Taillon B."/>
            <person name="Stella A."/>
            <person name="Solovyev V."/>
            <person name="Fawcett J.A."/>
            <person name="Sterck L."/>
            <person name="Vandepoele K."/>
            <person name="Grando S.M."/>
            <person name="Toppo S."/>
            <person name="Moser C."/>
            <person name="Lanchbury J."/>
            <person name="Bogden R."/>
            <person name="Skolnick M."/>
            <person name="Sgaramella V."/>
            <person name="Bhatnagar S.K."/>
            <person name="Fontana P."/>
            <person name="Gutin A."/>
            <person name="Van de Peer Y."/>
            <person name="Salamini F."/>
            <person name="Viola R."/>
        </authorList>
    </citation>
    <scope>NUCLEOTIDE SEQUENCE</scope>
</reference>
<organism evidence="1">
    <name type="scientific">Vitis vinifera</name>
    <name type="common">Grape</name>
    <dbReference type="NCBI Taxonomy" id="29760"/>
    <lineage>
        <taxon>Eukaryota</taxon>
        <taxon>Viridiplantae</taxon>
        <taxon>Streptophyta</taxon>
        <taxon>Embryophyta</taxon>
        <taxon>Tracheophyta</taxon>
        <taxon>Spermatophyta</taxon>
        <taxon>Magnoliopsida</taxon>
        <taxon>eudicotyledons</taxon>
        <taxon>Gunneridae</taxon>
        <taxon>Pentapetalae</taxon>
        <taxon>rosids</taxon>
        <taxon>Vitales</taxon>
        <taxon>Vitaceae</taxon>
        <taxon>Viteae</taxon>
        <taxon>Vitis</taxon>
    </lineage>
</organism>
<accession>A5C865</accession>
<gene>
    <name evidence="1" type="ORF">VITISV_044388</name>
</gene>
<protein>
    <submittedName>
        <fullName evidence="1">Uncharacterized protein</fullName>
    </submittedName>
</protein>
<name>A5C865_VITVI</name>
<dbReference type="EMBL" id="AM485704">
    <property type="protein sequence ID" value="CAN81933.1"/>
    <property type="molecule type" value="Genomic_DNA"/>
</dbReference>
<evidence type="ECO:0000313" key="1">
    <source>
        <dbReference type="EMBL" id="CAN81933.1"/>
    </source>
</evidence>
<proteinExistence type="predicted"/>
<dbReference type="AlphaFoldDB" id="A5C865"/>
<sequence>MTTTATTGAAESYSPKSMTSLTITDVASMRPLSVACMVAVRSSAMAAVSMIAMNPWR</sequence>